<dbReference type="Pfam" id="PF00069">
    <property type="entry name" value="Pkinase"/>
    <property type="match status" value="1"/>
</dbReference>
<evidence type="ECO:0000313" key="6">
    <source>
        <dbReference type="Proteomes" id="UP001632037"/>
    </source>
</evidence>
<name>A0ABD3FSY9_9STRA</name>
<organism evidence="5 6">
    <name type="scientific">Phytophthora oleae</name>
    <dbReference type="NCBI Taxonomy" id="2107226"/>
    <lineage>
        <taxon>Eukaryota</taxon>
        <taxon>Sar</taxon>
        <taxon>Stramenopiles</taxon>
        <taxon>Oomycota</taxon>
        <taxon>Peronosporomycetes</taxon>
        <taxon>Peronosporales</taxon>
        <taxon>Peronosporaceae</taxon>
        <taxon>Phytophthora</taxon>
    </lineage>
</organism>
<comment type="caution">
    <text evidence="5">The sequence shown here is derived from an EMBL/GenBank/DDBJ whole genome shotgun (WGS) entry which is preliminary data.</text>
</comment>
<dbReference type="InterPro" id="IPR050235">
    <property type="entry name" value="CK1_Ser-Thr_kinase"/>
</dbReference>
<sequence length="453" mass="50279">MEGTTLKTWRLGKKIGSGACSDVYAVESVSSLGSDAGREFVMKLSPLPQIPAAKLKNKKRKKTPAERNADALYAENLLYKNHLRDQPGIPYVPLGAYGEDKGYRFLVIERLGRTLETVLQEQGPIPSATAARLGQEILETLQQMHVKNILYVDVKPENFMLDTDKENKVYCVDFGISDRYVTATGKHKDYKEGTVVGTPTFLSVNCHNGATSSRRDDIESLLYVLIYLVRGDLPWQQASSDAEGAKIKKNTSVDQLCASLPREWASMLKNIRECGFEDRPDYDFFVQQFLKLGGKTGLASPFEWGTRKTSKAVRVHLHGNITVLTKTVCFAVAQVAKVAVTSQESLSDSPVRKRVKSVDEGFKAPPPIAIKTKRAAAAEKKKTTPHRSKKAVPKASRASKKNDKLDEKTIEDDVDVEYENDVRPQDREVFKAIAGHAAATAAVKRYNLRSAHH</sequence>
<evidence type="ECO:0000259" key="4">
    <source>
        <dbReference type="PROSITE" id="PS50011"/>
    </source>
</evidence>
<dbReference type="InterPro" id="IPR008271">
    <property type="entry name" value="Ser/Thr_kinase_AS"/>
</dbReference>
<dbReference type="Proteomes" id="UP001632037">
    <property type="component" value="Unassembled WGS sequence"/>
</dbReference>
<dbReference type="GO" id="GO:0004674">
    <property type="term" value="F:protein serine/threonine kinase activity"/>
    <property type="evidence" value="ECO:0007669"/>
    <property type="project" value="UniProtKB-EC"/>
</dbReference>
<protein>
    <recommendedName>
        <fullName evidence="2">Casein kinase I</fullName>
        <ecNumber evidence="1">2.7.11.1</ecNumber>
    </recommendedName>
</protein>
<dbReference type="AlphaFoldDB" id="A0ABD3FSY9"/>
<evidence type="ECO:0000256" key="3">
    <source>
        <dbReference type="SAM" id="MobiDB-lite"/>
    </source>
</evidence>
<proteinExistence type="predicted"/>
<dbReference type="InterPro" id="IPR000719">
    <property type="entry name" value="Prot_kinase_dom"/>
</dbReference>
<accession>A0ABD3FSY9</accession>
<dbReference type="EC" id="2.7.11.1" evidence="1"/>
<evidence type="ECO:0000256" key="2">
    <source>
        <dbReference type="ARBA" id="ARBA00023860"/>
    </source>
</evidence>
<dbReference type="EMBL" id="JBIMZQ010000009">
    <property type="protein sequence ID" value="KAL3669067.1"/>
    <property type="molecule type" value="Genomic_DNA"/>
</dbReference>
<feature type="region of interest" description="Disordered" evidence="3">
    <location>
        <begin position="369"/>
        <end position="413"/>
    </location>
</feature>
<dbReference type="SUPFAM" id="SSF56112">
    <property type="entry name" value="Protein kinase-like (PK-like)"/>
    <property type="match status" value="1"/>
</dbReference>
<reference evidence="5 6" key="1">
    <citation type="submission" date="2024-09" db="EMBL/GenBank/DDBJ databases">
        <title>Genome sequencing and assembly of Phytophthora oleae, isolate VK10A, causative agent of rot of olive drupes.</title>
        <authorList>
            <person name="Conti Taguali S."/>
            <person name="Riolo M."/>
            <person name="La Spada F."/>
            <person name="Cacciola S.O."/>
            <person name="Dionisio G."/>
        </authorList>
    </citation>
    <scope>NUCLEOTIDE SEQUENCE [LARGE SCALE GENOMIC DNA]</scope>
    <source>
        <strain evidence="5 6">VK10A</strain>
    </source>
</reference>
<feature type="domain" description="Protein kinase" evidence="4">
    <location>
        <begin position="9"/>
        <end position="290"/>
    </location>
</feature>
<dbReference type="PROSITE" id="PS50011">
    <property type="entry name" value="PROTEIN_KINASE_DOM"/>
    <property type="match status" value="1"/>
</dbReference>
<dbReference type="Gene3D" id="1.10.510.10">
    <property type="entry name" value="Transferase(Phosphotransferase) domain 1"/>
    <property type="match status" value="1"/>
</dbReference>
<dbReference type="PANTHER" id="PTHR11909">
    <property type="entry name" value="CASEIN KINASE-RELATED"/>
    <property type="match status" value="1"/>
</dbReference>
<dbReference type="PROSITE" id="PS00108">
    <property type="entry name" value="PROTEIN_KINASE_ST"/>
    <property type="match status" value="1"/>
</dbReference>
<gene>
    <name evidence="5" type="ORF">V7S43_005451</name>
</gene>
<keyword evidence="6" id="KW-1185">Reference proteome</keyword>
<evidence type="ECO:0000313" key="5">
    <source>
        <dbReference type="EMBL" id="KAL3669067.1"/>
    </source>
</evidence>
<feature type="compositionally biased region" description="Basic residues" evidence="3">
    <location>
        <begin position="383"/>
        <end position="392"/>
    </location>
</feature>
<dbReference type="SMART" id="SM00220">
    <property type="entry name" value="S_TKc"/>
    <property type="match status" value="1"/>
</dbReference>
<dbReference type="InterPro" id="IPR011009">
    <property type="entry name" value="Kinase-like_dom_sf"/>
</dbReference>
<evidence type="ECO:0000256" key="1">
    <source>
        <dbReference type="ARBA" id="ARBA00012513"/>
    </source>
</evidence>